<dbReference type="EMBL" id="JAAIUW010000013">
    <property type="protein sequence ID" value="KAF7801656.1"/>
    <property type="molecule type" value="Genomic_DNA"/>
</dbReference>
<proteinExistence type="predicted"/>
<gene>
    <name evidence="1" type="ORF">G2W53_040767</name>
</gene>
<reference evidence="1" key="1">
    <citation type="submission" date="2020-09" db="EMBL/GenBank/DDBJ databases">
        <title>Genome-Enabled Discovery of Anthraquinone Biosynthesis in Senna tora.</title>
        <authorList>
            <person name="Kang S.-H."/>
            <person name="Pandey R.P."/>
            <person name="Lee C.-M."/>
            <person name="Sim J.-S."/>
            <person name="Jeong J.-T."/>
            <person name="Choi B.-S."/>
            <person name="Jung M."/>
            <person name="Ginzburg D."/>
            <person name="Zhao K."/>
            <person name="Won S.Y."/>
            <person name="Oh T.-J."/>
            <person name="Yu Y."/>
            <person name="Kim N.-H."/>
            <person name="Lee O.R."/>
            <person name="Lee T.-H."/>
            <person name="Bashyal P."/>
            <person name="Kim T.-S."/>
            <person name="Lee W.-H."/>
            <person name="Kawkins C."/>
            <person name="Kim C.-K."/>
            <person name="Kim J.S."/>
            <person name="Ahn B.O."/>
            <person name="Rhee S.Y."/>
            <person name="Sohng J.K."/>
        </authorList>
    </citation>
    <scope>NUCLEOTIDE SEQUENCE</scope>
    <source>
        <tissue evidence="1">Leaf</tissue>
    </source>
</reference>
<name>A0A834SEM1_9FABA</name>
<evidence type="ECO:0000313" key="2">
    <source>
        <dbReference type="Proteomes" id="UP000634136"/>
    </source>
</evidence>
<accession>A0A834SEM1</accession>
<organism evidence="1 2">
    <name type="scientific">Senna tora</name>
    <dbReference type="NCBI Taxonomy" id="362788"/>
    <lineage>
        <taxon>Eukaryota</taxon>
        <taxon>Viridiplantae</taxon>
        <taxon>Streptophyta</taxon>
        <taxon>Embryophyta</taxon>
        <taxon>Tracheophyta</taxon>
        <taxon>Spermatophyta</taxon>
        <taxon>Magnoliopsida</taxon>
        <taxon>eudicotyledons</taxon>
        <taxon>Gunneridae</taxon>
        <taxon>Pentapetalae</taxon>
        <taxon>rosids</taxon>
        <taxon>fabids</taxon>
        <taxon>Fabales</taxon>
        <taxon>Fabaceae</taxon>
        <taxon>Caesalpinioideae</taxon>
        <taxon>Cassia clade</taxon>
        <taxon>Senna</taxon>
    </lineage>
</organism>
<comment type="caution">
    <text evidence="1">The sequence shown here is derived from an EMBL/GenBank/DDBJ whole genome shotgun (WGS) entry which is preliminary data.</text>
</comment>
<protein>
    <submittedName>
        <fullName evidence="1">Uncharacterized protein</fullName>
    </submittedName>
</protein>
<evidence type="ECO:0000313" key="1">
    <source>
        <dbReference type="EMBL" id="KAF7801656.1"/>
    </source>
</evidence>
<sequence length="26" mass="2797">MTSGTILCLLEQYNVFYHGGHDGAGL</sequence>
<dbReference type="Proteomes" id="UP000634136">
    <property type="component" value="Unassembled WGS sequence"/>
</dbReference>
<dbReference type="AlphaFoldDB" id="A0A834SEM1"/>
<keyword evidence="2" id="KW-1185">Reference proteome</keyword>